<gene>
    <name evidence="6" type="ORF">EYB31_13415</name>
</gene>
<evidence type="ECO:0000259" key="5">
    <source>
        <dbReference type="PROSITE" id="PS51296"/>
    </source>
</evidence>
<dbReference type="Gene3D" id="2.102.10.10">
    <property type="entry name" value="Rieske [2Fe-2S] iron-sulphur domain"/>
    <property type="match status" value="1"/>
</dbReference>
<dbReference type="OrthoDB" id="9795104at2"/>
<dbReference type="GO" id="GO:0051537">
    <property type="term" value="F:2 iron, 2 sulfur cluster binding"/>
    <property type="evidence" value="ECO:0007669"/>
    <property type="project" value="UniProtKB-KW"/>
</dbReference>
<keyword evidence="1" id="KW-0001">2Fe-2S</keyword>
<keyword evidence="4" id="KW-0411">Iron-sulfur</keyword>
<sequence length="137" mass="15579">MEAEKAIVTPQNRAQAKEKEKTGYPACSIHDVPQGGRKIVEVRGMEIGIFHIGDLWYAWRNVCPHAAAPVCEGVVCGTRMPSLVYEYEYGKDQEVLRCPWHGWEFDLLTGRHLAEESGVRLRGFEVEIIDDNVYVFI</sequence>
<evidence type="ECO:0000313" key="6">
    <source>
        <dbReference type="EMBL" id="TBL78502.1"/>
    </source>
</evidence>
<dbReference type="SUPFAM" id="SSF50022">
    <property type="entry name" value="ISP domain"/>
    <property type="match status" value="1"/>
</dbReference>
<evidence type="ECO:0000313" key="7">
    <source>
        <dbReference type="Proteomes" id="UP000293142"/>
    </source>
</evidence>
<accession>A0A4Q9DT25</accession>
<dbReference type="Proteomes" id="UP000293142">
    <property type="component" value="Unassembled WGS sequence"/>
</dbReference>
<dbReference type="AlphaFoldDB" id="A0A4Q9DT25"/>
<dbReference type="GO" id="GO:0046872">
    <property type="term" value="F:metal ion binding"/>
    <property type="evidence" value="ECO:0007669"/>
    <property type="project" value="UniProtKB-KW"/>
</dbReference>
<evidence type="ECO:0000256" key="2">
    <source>
        <dbReference type="ARBA" id="ARBA00022723"/>
    </source>
</evidence>
<protein>
    <submittedName>
        <fullName evidence="6">Rieske (2Fe-2S) protein</fullName>
    </submittedName>
</protein>
<comment type="caution">
    <text evidence="6">The sequence shown here is derived from an EMBL/GenBank/DDBJ whole genome shotgun (WGS) entry which is preliminary data.</text>
</comment>
<dbReference type="PROSITE" id="PS51296">
    <property type="entry name" value="RIESKE"/>
    <property type="match status" value="1"/>
</dbReference>
<dbReference type="GO" id="GO:0004497">
    <property type="term" value="F:monooxygenase activity"/>
    <property type="evidence" value="ECO:0007669"/>
    <property type="project" value="UniProtKB-ARBA"/>
</dbReference>
<dbReference type="RefSeq" id="WP_131013861.1">
    <property type="nucleotide sequence ID" value="NZ_SIRE01000009.1"/>
</dbReference>
<keyword evidence="3" id="KW-0408">Iron</keyword>
<name>A0A4Q9DT25_9BACL</name>
<reference evidence="6 7" key="1">
    <citation type="submission" date="2019-02" db="EMBL/GenBank/DDBJ databases">
        <title>Paenibacillus sp. nov., isolated from surface-sterilized tissue of Thalictrum simplex L.</title>
        <authorList>
            <person name="Tuo L."/>
        </authorList>
    </citation>
    <scope>NUCLEOTIDE SEQUENCE [LARGE SCALE GENOMIC DNA]</scope>
    <source>
        <strain evidence="6 7">N2SHLJ1</strain>
    </source>
</reference>
<keyword evidence="2" id="KW-0479">Metal-binding</keyword>
<dbReference type="PANTHER" id="PTHR21496">
    <property type="entry name" value="FERREDOXIN-RELATED"/>
    <property type="match status" value="1"/>
</dbReference>
<dbReference type="GO" id="GO:0016705">
    <property type="term" value="F:oxidoreductase activity, acting on paired donors, with incorporation or reduction of molecular oxygen"/>
    <property type="evidence" value="ECO:0007669"/>
    <property type="project" value="UniProtKB-ARBA"/>
</dbReference>
<feature type="domain" description="Rieske" evidence="5">
    <location>
        <begin position="24"/>
        <end position="135"/>
    </location>
</feature>
<evidence type="ECO:0000256" key="1">
    <source>
        <dbReference type="ARBA" id="ARBA00022714"/>
    </source>
</evidence>
<proteinExistence type="predicted"/>
<dbReference type="EMBL" id="SIRE01000009">
    <property type="protein sequence ID" value="TBL78502.1"/>
    <property type="molecule type" value="Genomic_DNA"/>
</dbReference>
<evidence type="ECO:0000256" key="3">
    <source>
        <dbReference type="ARBA" id="ARBA00023004"/>
    </source>
</evidence>
<evidence type="ECO:0000256" key="4">
    <source>
        <dbReference type="ARBA" id="ARBA00023014"/>
    </source>
</evidence>
<dbReference type="Pfam" id="PF00355">
    <property type="entry name" value="Rieske"/>
    <property type="match status" value="1"/>
</dbReference>
<dbReference type="InterPro" id="IPR036922">
    <property type="entry name" value="Rieske_2Fe-2S_sf"/>
</dbReference>
<dbReference type="PANTHER" id="PTHR21496:SF23">
    <property type="entry name" value="3-PHENYLPROPIONATE_CINNAMIC ACID DIOXYGENASE FERREDOXIN SUBUNIT"/>
    <property type="match status" value="1"/>
</dbReference>
<dbReference type="InterPro" id="IPR017941">
    <property type="entry name" value="Rieske_2Fe-2S"/>
</dbReference>
<organism evidence="6 7">
    <name type="scientific">Paenibacillus thalictri</name>
    <dbReference type="NCBI Taxonomy" id="2527873"/>
    <lineage>
        <taxon>Bacteria</taxon>
        <taxon>Bacillati</taxon>
        <taxon>Bacillota</taxon>
        <taxon>Bacilli</taxon>
        <taxon>Bacillales</taxon>
        <taxon>Paenibacillaceae</taxon>
        <taxon>Paenibacillus</taxon>
    </lineage>
</organism>
<keyword evidence="7" id="KW-1185">Reference proteome</keyword>